<accession>A0A510YAD9</accession>
<dbReference type="InterPro" id="IPR002104">
    <property type="entry name" value="Integrase_catalytic"/>
</dbReference>
<dbReference type="AlphaFoldDB" id="A0A510YAD9"/>
<gene>
    <name evidence="3" type="ORF">MHA01_30180</name>
</gene>
<dbReference type="GO" id="GO:0015074">
    <property type="term" value="P:DNA integration"/>
    <property type="evidence" value="ECO:0007669"/>
    <property type="project" value="InterPro"/>
</dbReference>
<dbReference type="Proteomes" id="UP000321051">
    <property type="component" value="Unassembled WGS sequence"/>
</dbReference>
<dbReference type="InterPro" id="IPR050090">
    <property type="entry name" value="Tyrosine_recombinase_XerCD"/>
</dbReference>
<dbReference type="EMBL" id="BJUN01000029">
    <property type="protein sequence ID" value="GEK60113.1"/>
    <property type="molecule type" value="Genomic_DNA"/>
</dbReference>
<proteinExistence type="predicted"/>
<dbReference type="PANTHER" id="PTHR30349:SF82">
    <property type="entry name" value="INTEGRASE_RECOMBINASE YOEC-RELATED"/>
    <property type="match status" value="1"/>
</dbReference>
<evidence type="ECO:0000259" key="2">
    <source>
        <dbReference type="PROSITE" id="PS51898"/>
    </source>
</evidence>
<comment type="caution">
    <text evidence="3">The sequence shown here is derived from an EMBL/GenBank/DDBJ whole genome shotgun (WGS) entry which is preliminary data.</text>
</comment>
<dbReference type="Pfam" id="PF00589">
    <property type="entry name" value="Phage_integrase"/>
    <property type="match status" value="1"/>
</dbReference>
<dbReference type="GO" id="GO:0003677">
    <property type="term" value="F:DNA binding"/>
    <property type="evidence" value="ECO:0007669"/>
    <property type="project" value="InterPro"/>
</dbReference>
<dbReference type="SUPFAM" id="SSF56349">
    <property type="entry name" value="DNA breaking-rejoining enzymes"/>
    <property type="match status" value="1"/>
</dbReference>
<dbReference type="STRING" id="1371.GCA_900166605_01198"/>
<keyword evidence="4" id="KW-1185">Reference proteome</keyword>
<evidence type="ECO:0000313" key="3">
    <source>
        <dbReference type="EMBL" id="GEK60113.1"/>
    </source>
</evidence>
<dbReference type="Gene3D" id="1.10.443.10">
    <property type="entry name" value="Intergrase catalytic core"/>
    <property type="match status" value="1"/>
</dbReference>
<dbReference type="PROSITE" id="PS51898">
    <property type="entry name" value="TYR_RECOMBINASE"/>
    <property type="match status" value="1"/>
</dbReference>
<name>A0A510YAD9_MARHA</name>
<feature type="domain" description="Tyr recombinase" evidence="2">
    <location>
        <begin position="7"/>
        <end position="189"/>
    </location>
</feature>
<reference evidence="3 4" key="1">
    <citation type="submission" date="2019-07" db="EMBL/GenBank/DDBJ databases">
        <title>Whole genome shotgun sequence of Marinococcus halophilus NBRC 102359.</title>
        <authorList>
            <person name="Hosoyama A."/>
            <person name="Uohara A."/>
            <person name="Ohji S."/>
            <person name="Ichikawa N."/>
        </authorList>
    </citation>
    <scope>NUCLEOTIDE SEQUENCE [LARGE SCALE GENOMIC DNA]</scope>
    <source>
        <strain evidence="3 4">NBRC 102359</strain>
    </source>
</reference>
<dbReference type="GO" id="GO:0006310">
    <property type="term" value="P:DNA recombination"/>
    <property type="evidence" value="ECO:0007669"/>
    <property type="project" value="UniProtKB-KW"/>
</dbReference>
<organism evidence="3 4">
    <name type="scientific">Marinococcus halophilus</name>
    <dbReference type="NCBI Taxonomy" id="1371"/>
    <lineage>
        <taxon>Bacteria</taxon>
        <taxon>Bacillati</taxon>
        <taxon>Bacillota</taxon>
        <taxon>Bacilli</taxon>
        <taxon>Bacillales</taxon>
        <taxon>Bacillaceae</taxon>
        <taxon>Marinococcus</taxon>
    </lineage>
</organism>
<dbReference type="InterPro" id="IPR011010">
    <property type="entry name" value="DNA_brk_join_enz"/>
</dbReference>
<protein>
    <submittedName>
        <fullName evidence="3">Integrase</fullName>
    </submittedName>
</protein>
<keyword evidence="1" id="KW-0233">DNA recombination</keyword>
<sequence>MTKKGLVNVQPLRTQDEIKDMINALRRGNKATRKRKDLAERDVLLFLTGINTGLRAGDLVRLKVADVRTDTCYLQEQKTGKKREIQLASIRPDLDPFLEGKADEAYLFASQKGTHLSTTQVYRILEAAADWLGRTDIGTHTMRKTFGYHLYKQTKDVALLQEIFNHASPTITKRYIGIRREEINRSLERFRLG</sequence>
<dbReference type="PANTHER" id="PTHR30349">
    <property type="entry name" value="PHAGE INTEGRASE-RELATED"/>
    <property type="match status" value="1"/>
</dbReference>
<evidence type="ECO:0000256" key="1">
    <source>
        <dbReference type="ARBA" id="ARBA00023172"/>
    </source>
</evidence>
<dbReference type="RefSeq" id="WP_198951245.1">
    <property type="nucleotide sequence ID" value="NZ_BJUN01000029.1"/>
</dbReference>
<evidence type="ECO:0000313" key="4">
    <source>
        <dbReference type="Proteomes" id="UP000321051"/>
    </source>
</evidence>
<dbReference type="InterPro" id="IPR013762">
    <property type="entry name" value="Integrase-like_cat_sf"/>
</dbReference>